<dbReference type="InParanoid" id="D8SS15"/>
<dbReference type="AlphaFoldDB" id="D8SS15"/>
<name>D8SS15_SELML</name>
<protein>
    <submittedName>
        <fullName evidence="1">Uncharacterized protein</fullName>
    </submittedName>
</protein>
<accession>D8SS15</accession>
<proteinExistence type="predicted"/>
<sequence>MQLLFKIFHRMNMPGNQPWKLLLRHQLLKVIPDRLEHTRQNWEKDERWLFTEGVLKMPKPNTFSGKLFRLWKEFKSKMEKRKPTNTYELDRQPIFLNKLFQYKGKYLGETADKGIDKSIREVRETTPAWWIAEEKVIYTATQDQAKCFVFEVGVAGRLLPYKVPEESLRPDMSRAEPIRVIRIDKKTASMDPTITEGQVARMYWFRQQKLSELAWDPTEWNWQGRKKEEFFAYEPRLGRRLIWPCSDSLLVSRMKRANIQDKSQQAILKELWKGQWAAKTRYFMWLTMQDWLPSKRNIHLLEQT</sequence>
<dbReference type="HOGENOM" id="CLU_916445_0_0_1"/>
<dbReference type="Proteomes" id="UP000001514">
    <property type="component" value="Unassembled WGS sequence"/>
</dbReference>
<organism evidence="2">
    <name type="scientific">Selaginella moellendorffii</name>
    <name type="common">Spikemoss</name>
    <dbReference type="NCBI Taxonomy" id="88036"/>
    <lineage>
        <taxon>Eukaryota</taxon>
        <taxon>Viridiplantae</taxon>
        <taxon>Streptophyta</taxon>
        <taxon>Embryophyta</taxon>
        <taxon>Tracheophyta</taxon>
        <taxon>Lycopodiopsida</taxon>
        <taxon>Selaginellales</taxon>
        <taxon>Selaginellaceae</taxon>
        <taxon>Selaginella</taxon>
    </lineage>
</organism>
<evidence type="ECO:0000313" key="1">
    <source>
        <dbReference type="EMBL" id="EFJ12664.1"/>
    </source>
</evidence>
<reference evidence="1 2" key="1">
    <citation type="journal article" date="2011" name="Science">
        <title>The Selaginella genome identifies genetic changes associated with the evolution of vascular plants.</title>
        <authorList>
            <person name="Banks J.A."/>
            <person name="Nishiyama T."/>
            <person name="Hasebe M."/>
            <person name="Bowman J.L."/>
            <person name="Gribskov M."/>
            <person name="dePamphilis C."/>
            <person name="Albert V.A."/>
            <person name="Aono N."/>
            <person name="Aoyama T."/>
            <person name="Ambrose B.A."/>
            <person name="Ashton N.W."/>
            <person name="Axtell M.J."/>
            <person name="Barker E."/>
            <person name="Barker M.S."/>
            <person name="Bennetzen J.L."/>
            <person name="Bonawitz N.D."/>
            <person name="Chapple C."/>
            <person name="Cheng C."/>
            <person name="Correa L.G."/>
            <person name="Dacre M."/>
            <person name="DeBarry J."/>
            <person name="Dreyer I."/>
            <person name="Elias M."/>
            <person name="Engstrom E.M."/>
            <person name="Estelle M."/>
            <person name="Feng L."/>
            <person name="Finet C."/>
            <person name="Floyd S.K."/>
            <person name="Frommer W.B."/>
            <person name="Fujita T."/>
            <person name="Gramzow L."/>
            <person name="Gutensohn M."/>
            <person name="Harholt J."/>
            <person name="Hattori M."/>
            <person name="Heyl A."/>
            <person name="Hirai T."/>
            <person name="Hiwatashi Y."/>
            <person name="Ishikawa M."/>
            <person name="Iwata M."/>
            <person name="Karol K.G."/>
            <person name="Koehler B."/>
            <person name="Kolukisaoglu U."/>
            <person name="Kubo M."/>
            <person name="Kurata T."/>
            <person name="Lalonde S."/>
            <person name="Li K."/>
            <person name="Li Y."/>
            <person name="Litt A."/>
            <person name="Lyons E."/>
            <person name="Manning G."/>
            <person name="Maruyama T."/>
            <person name="Michael T.P."/>
            <person name="Mikami K."/>
            <person name="Miyazaki S."/>
            <person name="Morinaga S."/>
            <person name="Murata T."/>
            <person name="Mueller-Roeber B."/>
            <person name="Nelson D.R."/>
            <person name="Obara M."/>
            <person name="Oguri Y."/>
            <person name="Olmstead R.G."/>
            <person name="Onodera N."/>
            <person name="Petersen B.L."/>
            <person name="Pils B."/>
            <person name="Prigge M."/>
            <person name="Rensing S.A."/>
            <person name="Riano-Pachon D.M."/>
            <person name="Roberts A.W."/>
            <person name="Sato Y."/>
            <person name="Scheller H.V."/>
            <person name="Schulz B."/>
            <person name="Schulz C."/>
            <person name="Shakirov E.V."/>
            <person name="Shibagaki N."/>
            <person name="Shinohara N."/>
            <person name="Shippen D.E."/>
            <person name="Soerensen I."/>
            <person name="Sotooka R."/>
            <person name="Sugimoto N."/>
            <person name="Sugita M."/>
            <person name="Sumikawa N."/>
            <person name="Tanurdzic M."/>
            <person name="Theissen G."/>
            <person name="Ulvskov P."/>
            <person name="Wakazuki S."/>
            <person name="Weng J.K."/>
            <person name="Willats W.W."/>
            <person name="Wipf D."/>
            <person name="Wolf P.G."/>
            <person name="Yang L."/>
            <person name="Zimmer A.D."/>
            <person name="Zhu Q."/>
            <person name="Mitros T."/>
            <person name="Hellsten U."/>
            <person name="Loque D."/>
            <person name="Otillar R."/>
            <person name="Salamov A."/>
            <person name="Schmutz J."/>
            <person name="Shapiro H."/>
            <person name="Lindquist E."/>
            <person name="Lucas S."/>
            <person name="Rokhsar D."/>
            <person name="Grigoriev I.V."/>
        </authorList>
    </citation>
    <scope>NUCLEOTIDE SEQUENCE [LARGE SCALE GENOMIC DNA]</scope>
</reference>
<dbReference type="EMBL" id="GL377637">
    <property type="protein sequence ID" value="EFJ12664.1"/>
    <property type="molecule type" value="Genomic_DNA"/>
</dbReference>
<dbReference type="KEGG" id="smo:SELMODRAFT_425107"/>
<dbReference type="Gramene" id="EFJ12664">
    <property type="protein sequence ID" value="EFJ12664"/>
    <property type="gene ID" value="SELMODRAFT_425107"/>
</dbReference>
<keyword evidence="2" id="KW-1185">Reference proteome</keyword>
<evidence type="ECO:0000313" key="2">
    <source>
        <dbReference type="Proteomes" id="UP000001514"/>
    </source>
</evidence>
<gene>
    <name evidence="1" type="ORF">SELMODRAFT_425107</name>
</gene>